<dbReference type="SUPFAM" id="SSF54909">
    <property type="entry name" value="Dimeric alpha+beta barrel"/>
    <property type="match status" value="1"/>
</dbReference>
<dbReference type="InterPro" id="IPR005545">
    <property type="entry name" value="YCII"/>
</dbReference>
<evidence type="ECO:0000256" key="2">
    <source>
        <dbReference type="SAM" id="MobiDB-lite"/>
    </source>
</evidence>
<dbReference type="Gene3D" id="3.30.70.1060">
    <property type="entry name" value="Dimeric alpha+beta barrel"/>
    <property type="match status" value="1"/>
</dbReference>
<comment type="similarity">
    <text evidence="1">Belongs to the YciI family.</text>
</comment>
<protein>
    <recommendedName>
        <fullName evidence="3">YCII-related domain-containing protein</fullName>
    </recommendedName>
</protein>
<dbReference type="PANTHER" id="PTHR35174:SF3">
    <property type="entry name" value="BLL7171 PROTEIN"/>
    <property type="match status" value="1"/>
</dbReference>
<evidence type="ECO:0000256" key="1">
    <source>
        <dbReference type="ARBA" id="ARBA00007689"/>
    </source>
</evidence>
<comment type="caution">
    <text evidence="4">The sequence shown here is derived from an EMBL/GenBank/DDBJ whole genome shotgun (WGS) entry which is preliminary data.</text>
</comment>
<reference evidence="4 5" key="1">
    <citation type="submission" date="2021-01" db="EMBL/GenBank/DDBJ databases">
        <title>Whole genome shotgun sequence of Verrucosispora andamanensis NBRC 109075.</title>
        <authorList>
            <person name="Komaki H."/>
            <person name="Tamura T."/>
        </authorList>
    </citation>
    <scope>NUCLEOTIDE SEQUENCE [LARGE SCALE GENOMIC DNA]</scope>
    <source>
        <strain evidence="4 5">NBRC 109075</strain>
    </source>
</reference>
<gene>
    <name evidence="4" type="ORF">Van01_47070</name>
</gene>
<evidence type="ECO:0000313" key="5">
    <source>
        <dbReference type="Proteomes" id="UP000647017"/>
    </source>
</evidence>
<feature type="region of interest" description="Disordered" evidence="2">
    <location>
        <begin position="38"/>
        <end position="57"/>
    </location>
</feature>
<dbReference type="EMBL" id="BOOZ01000033">
    <property type="protein sequence ID" value="GIJ11493.1"/>
    <property type="molecule type" value="Genomic_DNA"/>
</dbReference>
<sequence>MGGVPAGVLRTAARPVAVRRGLREHVLRSTPGAVVRVRNGRPAPTSLMNRHREGGGRERETPVKYMIMLYGSQRDYDAMAGHSSDRPAMTAEQVAAMHAHMGKVHQDLADAGELVDAQGLTAPVHARRVQLRDGAPMVTDGPYPETQEVLAGYTVVECASFDRAAEIAATLVNPDNPGEYVDVRPIAEGIDELA</sequence>
<keyword evidence="5" id="KW-1185">Reference proteome</keyword>
<evidence type="ECO:0000259" key="3">
    <source>
        <dbReference type="Pfam" id="PF03795"/>
    </source>
</evidence>
<dbReference type="InterPro" id="IPR011008">
    <property type="entry name" value="Dimeric_a/b-barrel"/>
</dbReference>
<evidence type="ECO:0000313" key="4">
    <source>
        <dbReference type="EMBL" id="GIJ11493.1"/>
    </source>
</evidence>
<dbReference type="Proteomes" id="UP000647017">
    <property type="component" value="Unassembled WGS sequence"/>
</dbReference>
<organism evidence="4 5">
    <name type="scientific">Micromonospora andamanensis</name>
    <dbReference type="NCBI Taxonomy" id="1287068"/>
    <lineage>
        <taxon>Bacteria</taxon>
        <taxon>Bacillati</taxon>
        <taxon>Actinomycetota</taxon>
        <taxon>Actinomycetes</taxon>
        <taxon>Micromonosporales</taxon>
        <taxon>Micromonosporaceae</taxon>
        <taxon>Micromonospora</taxon>
    </lineage>
</organism>
<dbReference type="PANTHER" id="PTHR35174">
    <property type="entry name" value="BLL7171 PROTEIN-RELATED"/>
    <property type="match status" value="1"/>
</dbReference>
<accession>A0ABQ4I0P8</accession>
<name>A0ABQ4I0P8_9ACTN</name>
<dbReference type="Pfam" id="PF03795">
    <property type="entry name" value="YCII"/>
    <property type="match status" value="1"/>
</dbReference>
<proteinExistence type="inferred from homology"/>
<feature type="domain" description="YCII-related" evidence="3">
    <location>
        <begin position="84"/>
        <end position="176"/>
    </location>
</feature>